<proteinExistence type="predicted"/>
<evidence type="ECO:0000313" key="2">
    <source>
        <dbReference type="EMBL" id="CAJ1959225.1"/>
    </source>
</evidence>
<dbReference type="EMBL" id="CAKOGP040001981">
    <property type="protein sequence ID" value="CAJ1959225.1"/>
    <property type="molecule type" value="Genomic_DNA"/>
</dbReference>
<accession>A0AAD2PW40</accession>
<organism evidence="2 3">
    <name type="scientific">Cylindrotheca closterium</name>
    <dbReference type="NCBI Taxonomy" id="2856"/>
    <lineage>
        <taxon>Eukaryota</taxon>
        <taxon>Sar</taxon>
        <taxon>Stramenopiles</taxon>
        <taxon>Ochrophyta</taxon>
        <taxon>Bacillariophyta</taxon>
        <taxon>Bacillariophyceae</taxon>
        <taxon>Bacillariophycidae</taxon>
        <taxon>Bacillariales</taxon>
        <taxon>Bacillariaceae</taxon>
        <taxon>Cylindrotheca</taxon>
    </lineage>
</organism>
<dbReference type="Pfam" id="PF20710">
    <property type="entry name" value="DUF6824"/>
    <property type="match status" value="1"/>
</dbReference>
<evidence type="ECO:0000313" key="3">
    <source>
        <dbReference type="Proteomes" id="UP001295423"/>
    </source>
</evidence>
<name>A0AAD2PW40_9STRA</name>
<dbReference type="InterPro" id="IPR049227">
    <property type="entry name" value="DUF6824"/>
</dbReference>
<protein>
    <recommendedName>
        <fullName evidence="1">DUF6824 domain-containing protein</fullName>
    </recommendedName>
</protein>
<comment type="caution">
    <text evidence="2">The sequence shown here is derived from an EMBL/GenBank/DDBJ whole genome shotgun (WGS) entry which is preliminary data.</text>
</comment>
<dbReference type="Proteomes" id="UP001295423">
    <property type="component" value="Unassembled WGS sequence"/>
</dbReference>
<reference evidence="2" key="1">
    <citation type="submission" date="2023-08" db="EMBL/GenBank/DDBJ databases">
        <authorList>
            <person name="Audoor S."/>
            <person name="Bilcke G."/>
        </authorList>
    </citation>
    <scope>NUCLEOTIDE SEQUENCE</scope>
</reference>
<keyword evidence="3" id="KW-1185">Reference proteome</keyword>
<sequence length="259" mass="29125">MNRSSSTNSTIQAVDLNFDSAVSKFAPKSKQCLPESFQPLADSVIIGKGKMPAQASGNRRLRELVDVHLQNYANAKYKRDKTFIVTNILQSIQDLCPVGAFVKFDGERWWEVSDRISREKIACMFRDSLSGQYKSSNKNKVAKRRAQRAKKRHAAISMQKVETQQPPCYQESLPKTPAAQSLEPQAFANNLAEPPKMTVAPFKRVSKERDSILVLEGLDFNGLLDVDRNVFDCADFFSEDAAKVSSDEESFFDEQVFAL</sequence>
<feature type="domain" description="DUF6824" evidence="1">
    <location>
        <begin position="44"/>
        <end position="127"/>
    </location>
</feature>
<gene>
    <name evidence="2" type="ORF">CYCCA115_LOCUS17646</name>
</gene>
<evidence type="ECO:0000259" key="1">
    <source>
        <dbReference type="Pfam" id="PF20710"/>
    </source>
</evidence>
<dbReference type="AlphaFoldDB" id="A0AAD2PW40"/>